<keyword evidence="8" id="KW-0063">Aspartyl esterase</keyword>
<comment type="subcellular location">
    <subcellularLocation>
        <location evidence="1">Secreted</location>
    </subcellularLocation>
</comment>
<protein>
    <recommendedName>
        <fullName evidence="4">pectinesterase</fullName>
        <ecNumber evidence="4">3.1.1.11</ecNumber>
    </recommendedName>
</protein>
<dbReference type="GO" id="GO:0042545">
    <property type="term" value="P:cell wall modification"/>
    <property type="evidence" value="ECO:0007669"/>
    <property type="project" value="InterPro"/>
</dbReference>
<dbReference type="FunFam" id="2.160.20.10:FF:000014">
    <property type="entry name" value="Pectinesterase"/>
    <property type="match status" value="3"/>
</dbReference>
<comment type="similarity">
    <text evidence="3">Belongs to the pectinesterase family.</text>
</comment>
<feature type="chain" id="PRO_5040222940" description="pectinesterase" evidence="11">
    <location>
        <begin position="20"/>
        <end position="1887"/>
    </location>
</feature>
<dbReference type="EC" id="3.1.1.11" evidence="4"/>
<name>A0A9P4W755_CURKU</name>
<dbReference type="PANTHER" id="PTHR31321">
    <property type="entry name" value="ACYL-COA THIOESTER HYDROLASE YBHC-RELATED"/>
    <property type="match status" value="1"/>
</dbReference>
<keyword evidence="14" id="KW-1185">Reference proteome</keyword>
<dbReference type="PANTHER" id="PTHR31321:SF58">
    <property type="entry name" value="METHYLESTERASE, PUTATIVE-RELATED"/>
    <property type="match status" value="1"/>
</dbReference>
<evidence type="ECO:0000256" key="8">
    <source>
        <dbReference type="ARBA" id="ARBA00023085"/>
    </source>
</evidence>
<dbReference type="GO" id="GO:0045490">
    <property type="term" value="P:pectin catabolic process"/>
    <property type="evidence" value="ECO:0007669"/>
    <property type="project" value="TreeGrafter"/>
</dbReference>
<evidence type="ECO:0000256" key="1">
    <source>
        <dbReference type="ARBA" id="ARBA00004613"/>
    </source>
</evidence>
<feature type="region of interest" description="Disordered" evidence="10">
    <location>
        <begin position="728"/>
        <end position="760"/>
    </location>
</feature>
<comment type="pathway">
    <text evidence="2">Glycan metabolism; pectin degradation; 2-dehydro-3-deoxy-D-gluconate from pectin: step 1/5.</text>
</comment>
<dbReference type="Proteomes" id="UP000801428">
    <property type="component" value="Unassembled WGS sequence"/>
</dbReference>
<evidence type="ECO:0000256" key="7">
    <source>
        <dbReference type="ARBA" id="ARBA00022801"/>
    </source>
</evidence>
<dbReference type="InterPro" id="IPR000070">
    <property type="entry name" value="Pectinesterase_cat"/>
</dbReference>
<sequence>MRSLLCSALFGLAVGQSNSTNVISSSPSVTTISSSSSTASISNAAITVAADGSGQFSAINAAVNAAQNSGIATVTVLPGTYTEAVSVLGTATVTIVGATATAAADWSQNQVTIANTAAALSIGTSNTKGVTFKNLNFVNTASTGPYSNTPVLSLRGTNIAFYGCSIVSPGGTTVTTSWGLTVFANSYIEGSDKIFYNVPSIYVYNSKIVPLVSGASIVYSKGGSVNGVTYNSTVVFDSSSVEQKAGYSNNGVFLGAPNGAGATVIYRNVALGSFISNQGFHPSAATVASFYGEFATTGAGSYSKNVATRPSYDNPLTVDQVSQFTVDKIFGAGASYYGSSSVSWIDSDVLSSIADADAAQLVVASSSIPVVSSTPSLMPSTVANATISVSATFSASATPTSSACVPSATLVVSQSAGACEYGNVSAAIAALPNDSKPYTILIAPGVYNEQISITRNGKVTLRGATNSTRDYTQNQVTIQTSNGVLTSAGQNEQTPVIFGKKANDNSGLAVYNINFANIYPQTKNTAALAADFYGANIAAYGCSFTGFQDTLLANKGTQVFSNCYIEGSIDFIWGFSTAFFHQCMIVSNTPGGFISAQSRATSSSVGGYVFDHSVITYSSSYGNSFGSTSLGRPYSEFSIAVYTNCYLDKHISAAGWSIWSTGAPQTSGVMFGEYANTGPGSWQATTQRVNFATNLTASQASQYTLEAWIGDTTWLDQTAYNLVPSYSLTGTPTSPPTNTTTTAPVSSSTATVNAHPDSGSVPPANAVVVSVDGSHNASFTNLTAALASLPNDNTNQTVFLYPGSYNEQVPVINRPGAIRIIGYTVGNSGQSYKDNTVTITFSRGLSVSPLPVGHSDAETATVQTASNRISFYNIAMVNTENLDGAVASYVTLAASIYGNDIAFYACSFDGWQDTLLTGATTGYQYYESCYIGGAIDFIWGYSKAYFKGCTIGAKRKSSAMTAHSRASSSAIGGYIFDNCLFTTAPGVVDDLTNKVFLGRPYSAYALVVVKNSYIDSTIAPAGWKIWSATDPRTDHITFAEYNNTGPSNWENNVAARQAFGFATLLTADTYSLSSVMDSTEWIDMTYWNSIVTPAPAAVLPAPPTNTTVGGNSTYDGTTPPKGALIVSKTPIEGLTTYQTIQGALDAAPVSSKSNATIFIYPGTYNEQLIVNKSGTTIFMGYSNATADYTQNQVSIEFNRGISTQGTQGSNTDGATVYVKGNYFYAYNINFRNTAGTTQDIASLGFAVQSSKFASLYACQIYGNQDTLSVSGTLFTFKTYIEGNVDFIYGSGTAYFLDSTISPNEDGISITADKRTTNTTAGGFVFDQCTLKPAPGTGPFKNVGLGRPWNSNARVAFVGCYFDAMISPAGWNQWSKSSPQTAGVLFGEYHNSGPGANACSRATFSQQLSDADVVQFQLGNFLASTQKLIDYSRVDTQPFTVGIGSVQACAAATISSSLISTLPTSASSSVMSSSLPVVTVYTTTTAIIKLTATATLTQADVTSTTVLKVTSTASITGADVTKTTVDKETATVSVTSPDVTSTSTVVTTIDNGLTITPDAVTKTSVVKATTTIGGTVTANAPTSTIKGTTTVIVAQTVVPKPTTLTESAGSTTTLVSTITPKGASTTIKTTISLEPSSTKTTTAKAKSSVTVSTTSTKIVTKKTTTTESCVPTEPARMVRRGAIIPRAAASTTIITVSTAVTTLVTSTATQAGSTALVTVTSIAQTKTVTQPGVTTTSTVTSFVKTSTIAQPGSTYLVTETSTRSIGKTTTLKPSTSTVLSTSYVTKEELQTVTPDAVTISSLKTKTSTSVITAAQQTVVITKSADVTETVRTTLPVSTKTVFQTITQGGGVVTSTVTAPPGTKTVVVKSTSTVLQVVTKVAKNAPACE</sequence>
<evidence type="ECO:0000256" key="5">
    <source>
        <dbReference type="ARBA" id="ARBA00022525"/>
    </source>
</evidence>
<feature type="domain" description="Pectinesterase catalytic" evidence="12">
    <location>
        <begin position="46"/>
        <end position="329"/>
    </location>
</feature>
<comment type="catalytic activity">
    <reaction evidence="9">
        <text>[(1-&gt;4)-alpha-D-galacturonosyl methyl ester](n) + n H2O = [(1-&gt;4)-alpha-D-galacturonosyl](n) + n methanol + n H(+)</text>
        <dbReference type="Rhea" id="RHEA:22380"/>
        <dbReference type="Rhea" id="RHEA-COMP:14570"/>
        <dbReference type="Rhea" id="RHEA-COMP:14573"/>
        <dbReference type="ChEBI" id="CHEBI:15377"/>
        <dbReference type="ChEBI" id="CHEBI:15378"/>
        <dbReference type="ChEBI" id="CHEBI:17790"/>
        <dbReference type="ChEBI" id="CHEBI:140522"/>
        <dbReference type="ChEBI" id="CHEBI:140523"/>
        <dbReference type="EC" id="3.1.1.11"/>
    </reaction>
</comment>
<evidence type="ECO:0000259" key="12">
    <source>
        <dbReference type="Pfam" id="PF01095"/>
    </source>
</evidence>
<feature type="domain" description="Pectinesterase catalytic" evidence="12">
    <location>
        <begin position="1132"/>
        <end position="1422"/>
    </location>
</feature>
<feature type="domain" description="Pectinesterase catalytic" evidence="12">
    <location>
        <begin position="767"/>
        <end position="1050"/>
    </location>
</feature>
<evidence type="ECO:0000256" key="10">
    <source>
        <dbReference type="SAM" id="MobiDB-lite"/>
    </source>
</evidence>
<dbReference type="GO" id="GO:0030599">
    <property type="term" value="F:pectinesterase activity"/>
    <property type="evidence" value="ECO:0007669"/>
    <property type="project" value="UniProtKB-EC"/>
</dbReference>
<dbReference type="InterPro" id="IPR012334">
    <property type="entry name" value="Pectin_lyas_fold"/>
</dbReference>
<evidence type="ECO:0000313" key="13">
    <source>
        <dbReference type="EMBL" id="KAF3000067.1"/>
    </source>
</evidence>
<keyword evidence="5" id="KW-0964">Secreted</keyword>
<keyword evidence="7" id="KW-0378">Hydrolase</keyword>
<feature type="signal peptide" evidence="11">
    <location>
        <begin position="1"/>
        <end position="19"/>
    </location>
</feature>
<dbReference type="InterPro" id="IPR011050">
    <property type="entry name" value="Pectin_lyase_fold/virulence"/>
</dbReference>
<evidence type="ECO:0000256" key="3">
    <source>
        <dbReference type="ARBA" id="ARBA00008891"/>
    </source>
</evidence>
<evidence type="ECO:0000256" key="4">
    <source>
        <dbReference type="ARBA" id="ARBA00013229"/>
    </source>
</evidence>
<evidence type="ECO:0000256" key="11">
    <source>
        <dbReference type="SAM" id="SignalP"/>
    </source>
</evidence>
<dbReference type="OrthoDB" id="2019149at2759"/>
<evidence type="ECO:0000256" key="2">
    <source>
        <dbReference type="ARBA" id="ARBA00005184"/>
    </source>
</evidence>
<evidence type="ECO:0000313" key="14">
    <source>
        <dbReference type="Proteomes" id="UP000801428"/>
    </source>
</evidence>
<gene>
    <name evidence="13" type="ORF">E8E13_001397</name>
</gene>
<comment type="caution">
    <text evidence="13">The sequence shown here is derived from an EMBL/GenBank/DDBJ whole genome shotgun (WGS) entry which is preliminary data.</text>
</comment>
<dbReference type="Pfam" id="PF01095">
    <property type="entry name" value="Pectinesterase"/>
    <property type="match status" value="4"/>
</dbReference>
<feature type="domain" description="Pectinesterase catalytic" evidence="12">
    <location>
        <begin position="412"/>
        <end position="710"/>
    </location>
</feature>
<dbReference type="Gene3D" id="2.160.20.10">
    <property type="entry name" value="Single-stranded right-handed beta-helix, Pectin lyase-like"/>
    <property type="match status" value="4"/>
</dbReference>
<reference evidence="13" key="1">
    <citation type="submission" date="2019-04" db="EMBL/GenBank/DDBJ databases">
        <title>Sequencing of skin fungus with MAO and IRED activity.</title>
        <authorList>
            <person name="Marsaioli A.J."/>
            <person name="Bonatto J.M.C."/>
            <person name="Reis Junior O."/>
        </authorList>
    </citation>
    <scope>NUCLEOTIDE SEQUENCE</scope>
    <source>
        <strain evidence="13">30M1</strain>
    </source>
</reference>
<feature type="compositionally biased region" description="Low complexity" evidence="10">
    <location>
        <begin position="736"/>
        <end position="753"/>
    </location>
</feature>
<dbReference type="SUPFAM" id="SSF51126">
    <property type="entry name" value="Pectin lyase-like"/>
    <property type="match status" value="4"/>
</dbReference>
<evidence type="ECO:0000256" key="6">
    <source>
        <dbReference type="ARBA" id="ARBA00022729"/>
    </source>
</evidence>
<organism evidence="13 14">
    <name type="scientific">Curvularia kusanoi</name>
    <name type="common">Cochliobolus kusanoi</name>
    <dbReference type="NCBI Taxonomy" id="90978"/>
    <lineage>
        <taxon>Eukaryota</taxon>
        <taxon>Fungi</taxon>
        <taxon>Dikarya</taxon>
        <taxon>Ascomycota</taxon>
        <taxon>Pezizomycotina</taxon>
        <taxon>Dothideomycetes</taxon>
        <taxon>Pleosporomycetidae</taxon>
        <taxon>Pleosporales</taxon>
        <taxon>Pleosporineae</taxon>
        <taxon>Pleosporaceae</taxon>
        <taxon>Curvularia</taxon>
    </lineage>
</organism>
<keyword evidence="6 11" id="KW-0732">Signal</keyword>
<dbReference type="GO" id="GO:0005576">
    <property type="term" value="C:extracellular region"/>
    <property type="evidence" value="ECO:0007669"/>
    <property type="project" value="UniProtKB-SubCell"/>
</dbReference>
<evidence type="ECO:0000256" key="9">
    <source>
        <dbReference type="ARBA" id="ARBA00047928"/>
    </source>
</evidence>
<dbReference type="EMBL" id="SWKU01000015">
    <property type="protein sequence ID" value="KAF3000067.1"/>
    <property type="molecule type" value="Genomic_DNA"/>
</dbReference>
<accession>A0A9P4W755</accession>
<proteinExistence type="inferred from homology"/>